<reference evidence="2 3" key="1">
    <citation type="submission" date="2020-08" db="EMBL/GenBank/DDBJ databases">
        <title>Sequencing the genomes of 1000 actinobacteria strains.</title>
        <authorList>
            <person name="Klenk H.-P."/>
        </authorList>
    </citation>
    <scope>NUCLEOTIDE SEQUENCE [LARGE SCALE GENOMIC DNA]</scope>
    <source>
        <strain evidence="2 3">DSM 45582</strain>
    </source>
</reference>
<organism evidence="2 3">
    <name type="scientific">Saccharopolyspora gloriosae</name>
    <dbReference type="NCBI Taxonomy" id="455344"/>
    <lineage>
        <taxon>Bacteria</taxon>
        <taxon>Bacillati</taxon>
        <taxon>Actinomycetota</taxon>
        <taxon>Actinomycetes</taxon>
        <taxon>Pseudonocardiales</taxon>
        <taxon>Pseudonocardiaceae</taxon>
        <taxon>Saccharopolyspora</taxon>
    </lineage>
</organism>
<protein>
    <recommendedName>
        <fullName evidence="1">SseB protein N-terminal domain-containing protein</fullName>
    </recommendedName>
</protein>
<feature type="domain" description="SseB protein N-terminal" evidence="1">
    <location>
        <begin position="14"/>
        <end position="103"/>
    </location>
</feature>
<proteinExistence type="predicted"/>
<dbReference type="AlphaFoldDB" id="A0A840NF86"/>
<dbReference type="RefSeq" id="WP_184481123.1">
    <property type="nucleotide sequence ID" value="NZ_JACHIV010000001.1"/>
</dbReference>
<accession>A0A840NF86</accession>
<dbReference type="InterPro" id="IPR009839">
    <property type="entry name" value="SseB_N"/>
</dbReference>
<name>A0A840NF86_9PSEU</name>
<keyword evidence="3" id="KW-1185">Reference proteome</keyword>
<evidence type="ECO:0000313" key="2">
    <source>
        <dbReference type="EMBL" id="MBB5071066.1"/>
    </source>
</evidence>
<sequence length="117" mass="12838">MPEEPELVVVAERARRSEAGSRAVFKALARSYLYARTSEDAPLLHVADLGERGRWASVFSTRERLAATIGECDAIGMPGMDFLEFVPTGVGLVLDPRDPHALPCRRTCSTRRPQPSA</sequence>
<dbReference type="EMBL" id="JACHIV010000001">
    <property type="protein sequence ID" value="MBB5071066.1"/>
    <property type="molecule type" value="Genomic_DNA"/>
</dbReference>
<dbReference type="Pfam" id="PF07179">
    <property type="entry name" value="SseB"/>
    <property type="match status" value="1"/>
</dbReference>
<evidence type="ECO:0000313" key="3">
    <source>
        <dbReference type="Proteomes" id="UP000580474"/>
    </source>
</evidence>
<gene>
    <name evidence="2" type="ORF">BJ969_004154</name>
</gene>
<comment type="caution">
    <text evidence="2">The sequence shown here is derived from an EMBL/GenBank/DDBJ whole genome shotgun (WGS) entry which is preliminary data.</text>
</comment>
<dbReference type="Proteomes" id="UP000580474">
    <property type="component" value="Unassembled WGS sequence"/>
</dbReference>
<evidence type="ECO:0000259" key="1">
    <source>
        <dbReference type="Pfam" id="PF07179"/>
    </source>
</evidence>